<feature type="repeat" description="PPR" evidence="3">
    <location>
        <begin position="308"/>
        <end position="342"/>
    </location>
</feature>
<sequence length="641" mass="72154">MHLPISPAFTAKYRQATSTLKCLFSSSSLAAAVNEPCLSKHPDTVDPQLSLLRSTPPSRSAVFQWKSLIKRSIYLRDPKKALRLFDEMRRLNCIPDDTIYIFVLKASGELPSLKVGESLHLLAFVTGHINSNVNVGNAAVTMYGRCGAVEKAQQLFDEMLVRRLFDMVSWNAIIAVYEQSGEFRRALQMFQRMLKRNSSRGDVMRASEFSLGSAVSACASLQLWMSGMEIHGHALRRGLIENVVVANAIVEMYAKCGLMDEAKILFDCIEKKDVVCYTTLVTGYSQIGKFDIALGLLEKMRENKIELNVVTWNAVIAGYAQLGLGHDALDMFRKMIASRYEPDPITLASVLSGCAAIGALVQGREIHGYVTKRLKLVGNDRVAEMMVINGLIDMYAKCENLKLARFMFDSRESKDREEGIWCTMICGCVQNGEANDALGLFSEMLQRMMPSVHTLSSALTACARIGDLRHGREIHAYALRNHYEDYEDDVLFLSNSLIEMYARSRHMKVARCVFDSIESKDQAVVTWTNMINGYVINGKPNDALELFRRMLRSMMPNEFTISCALMACAHIGDLRHGREIHAYALRNHYNLYEDAMVCVSNRLIDMYVRCGDVNAARVLFDNTTHKDEVSCYHALFDNPLY</sequence>
<evidence type="ECO:0000313" key="5">
    <source>
        <dbReference type="Proteomes" id="UP001291926"/>
    </source>
</evidence>
<dbReference type="InterPro" id="IPR046960">
    <property type="entry name" value="PPR_At4g14850-like_plant"/>
</dbReference>
<dbReference type="Pfam" id="PF01535">
    <property type="entry name" value="PPR"/>
    <property type="match status" value="6"/>
</dbReference>
<evidence type="ECO:0000256" key="2">
    <source>
        <dbReference type="PROSITE-ProRule" id="PRU00339"/>
    </source>
</evidence>
<keyword evidence="1" id="KW-0677">Repeat</keyword>
<evidence type="ECO:0008006" key="6">
    <source>
        <dbReference type="Google" id="ProtNLM"/>
    </source>
</evidence>
<reference evidence="4 5" key="1">
    <citation type="journal article" date="2023" name="bioRxiv">
        <title>Genome report: Whole genome sequence and annotation of Penstemon davidsonii.</title>
        <authorList>
            <person name="Ostevik K.L."/>
            <person name="Alabady M."/>
            <person name="Zhang M."/>
            <person name="Rausher M.D."/>
        </authorList>
    </citation>
    <scope>NUCLEOTIDE SEQUENCE [LARGE SCALE GENOMIC DNA]</scope>
    <source>
        <strain evidence="4">DNT005</strain>
        <tissue evidence="4">Whole leaf</tissue>
    </source>
</reference>
<dbReference type="Pfam" id="PF13041">
    <property type="entry name" value="PPR_2"/>
    <property type="match status" value="2"/>
</dbReference>
<feature type="repeat" description="PPR" evidence="3">
    <location>
        <begin position="273"/>
        <end position="307"/>
    </location>
</feature>
<dbReference type="PROSITE" id="PS51375">
    <property type="entry name" value="PPR"/>
    <property type="match status" value="6"/>
</dbReference>
<dbReference type="InterPro" id="IPR011990">
    <property type="entry name" value="TPR-like_helical_dom_sf"/>
</dbReference>
<feature type="repeat" description="PPR" evidence="3">
    <location>
        <begin position="166"/>
        <end position="200"/>
    </location>
</feature>
<name>A0ABR0CXM1_9LAMI</name>
<dbReference type="Proteomes" id="UP001291926">
    <property type="component" value="Unassembled WGS sequence"/>
</dbReference>
<comment type="caution">
    <text evidence="4">The sequence shown here is derived from an EMBL/GenBank/DDBJ whole genome shotgun (WGS) entry which is preliminary data.</text>
</comment>
<dbReference type="EMBL" id="JAYDYQ010002685">
    <property type="protein sequence ID" value="KAK4481495.1"/>
    <property type="molecule type" value="Genomic_DNA"/>
</dbReference>
<evidence type="ECO:0000256" key="1">
    <source>
        <dbReference type="ARBA" id="ARBA00022737"/>
    </source>
</evidence>
<evidence type="ECO:0000313" key="4">
    <source>
        <dbReference type="EMBL" id="KAK4481495.1"/>
    </source>
</evidence>
<dbReference type="InterPro" id="IPR019734">
    <property type="entry name" value="TPR_rpt"/>
</dbReference>
<keyword evidence="2" id="KW-0802">TPR repeat</keyword>
<dbReference type="SUPFAM" id="SSF48452">
    <property type="entry name" value="TPR-like"/>
    <property type="match status" value="2"/>
</dbReference>
<keyword evidence="5" id="KW-1185">Reference proteome</keyword>
<accession>A0ABR0CXM1</accession>
<evidence type="ECO:0000256" key="3">
    <source>
        <dbReference type="PROSITE-ProRule" id="PRU00708"/>
    </source>
</evidence>
<feature type="repeat" description="TPR" evidence="2">
    <location>
        <begin position="167"/>
        <end position="200"/>
    </location>
</feature>
<dbReference type="Gene3D" id="1.25.40.10">
    <property type="entry name" value="Tetratricopeptide repeat domain"/>
    <property type="match status" value="4"/>
</dbReference>
<gene>
    <name evidence="4" type="ORF">RD792_012395</name>
</gene>
<proteinExistence type="predicted"/>
<dbReference type="PROSITE" id="PS50005">
    <property type="entry name" value="TPR"/>
    <property type="match status" value="1"/>
</dbReference>
<dbReference type="InterPro" id="IPR002885">
    <property type="entry name" value="PPR_rpt"/>
</dbReference>
<dbReference type="PANTHER" id="PTHR24015:SF1903">
    <property type="entry name" value="OS05G0305300 PROTEIN"/>
    <property type="match status" value="1"/>
</dbReference>
<dbReference type="PANTHER" id="PTHR24015">
    <property type="entry name" value="OS07G0578800 PROTEIN-RELATED"/>
    <property type="match status" value="1"/>
</dbReference>
<feature type="repeat" description="PPR" evidence="3">
    <location>
        <begin position="61"/>
        <end position="95"/>
    </location>
</feature>
<feature type="repeat" description="PPR" evidence="3">
    <location>
        <begin position="417"/>
        <end position="451"/>
    </location>
</feature>
<feature type="repeat" description="PPR" evidence="3">
    <location>
        <begin position="523"/>
        <end position="553"/>
    </location>
</feature>
<dbReference type="NCBIfam" id="TIGR00756">
    <property type="entry name" value="PPR"/>
    <property type="match status" value="6"/>
</dbReference>
<organism evidence="4 5">
    <name type="scientific">Penstemon davidsonii</name>
    <dbReference type="NCBI Taxonomy" id="160366"/>
    <lineage>
        <taxon>Eukaryota</taxon>
        <taxon>Viridiplantae</taxon>
        <taxon>Streptophyta</taxon>
        <taxon>Embryophyta</taxon>
        <taxon>Tracheophyta</taxon>
        <taxon>Spermatophyta</taxon>
        <taxon>Magnoliopsida</taxon>
        <taxon>eudicotyledons</taxon>
        <taxon>Gunneridae</taxon>
        <taxon>Pentapetalae</taxon>
        <taxon>asterids</taxon>
        <taxon>lamiids</taxon>
        <taxon>Lamiales</taxon>
        <taxon>Plantaginaceae</taxon>
        <taxon>Cheloneae</taxon>
        <taxon>Penstemon</taxon>
    </lineage>
</organism>
<protein>
    <recommendedName>
        <fullName evidence="6">Pentatricopeptide repeat-containing protein</fullName>
    </recommendedName>
</protein>